<dbReference type="InterPro" id="IPR029045">
    <property type="entry name" value="ClpP/crotonase-like_dom_sf"/>
</dbReference>
<dbReference type="AlphaFoldDB" id="A0AA86MVT6"/>
<dbReference type="FunFam" id="1.10.12.10:FF:000001">
    <property type="entry name" value="Probable enoyl-CoA hydratase, mitochondrial"/>
    <property type="match status" value="1"/>
</dbReference>
<evidence type="ECO:0000256" key="3">
    <source>
        <dbReference type="RuleBase" id="RU003707"/>
    </source>
</evidence>
<dbReference type="EMBL" id="OX365700">
    <property type="protein sequence ID" value="CAI4029936.1"/>
    <property type="molecule type" value="Genomic_DNA"/>
</dbReference>
<evidence type="ECO:0000313" key="4">
    <source>
        <dbReference type="EMBL" id="CAI4029936.1"/>
    </source>
</evidence>
<dbReference type="FunFam" id="3.90.226.10:FF:000009">
    <property type="entry name" value="Carnitinyl-CoA dehydratase"/>
    <property type="match status" value="1"/>
</dbReference>
<dbReference type="GO" id="GO:0016836">
    <property type="term" value="F:hydro-lyase activity"/>
    <property type="evidence" value="ECO:0007669"/>
    <property type="project" value="UniProtKB-ARBA"/>
</dbReference>
<dbReference type="PROSITE" id="PS00166">
    <property type="entry name" value="ENOYL_COA_HYDRATASE"/>
    <property type="match status" value="1"/>
</dbReference>
<dbReference type="RefSeq" id="WP_289266950.1">
    <property type="nucleotide sequence ID" value="NZ_OX365700.1"/>
</dbReference>
<name>A0AA86MVT6_9BACT</name>
<reference evidence="4" key="1">
    <citation type="submission" date="2022-10" db="EMBL/GenBank/DDBJ databases">
        <authorList>
            <person name="Koch H."/>
        </authorList>
    </citation>
    <scope>NUCLEOTIDE SEQUENCE</scope>
    <source>
        <strain evidence="4">DNF</strain>
    </source>
</reference>
<dbReference type="PANTHER" id="PTHR11941:SF175">
    <property type="entry name" value="ENOYL-COA HYDRATASE-RELATED"/>
    <property type="match status" value="1"/>
</dbReference>
<sequence length="262" mass="27876">MTTTTGSMVSCKIEDRVATLAINHPPANTLTESVMDELETAFEALGKDEAVKAVVLTGAGRFFVAGADIRQLAAIPSSQEGERMALRGQAILDKIEAFDKPVIAAINGACLGGGLELAMCCHMRLASEGATLGQPEINLGIMPGFGGTQRLPRLIGRSKATELILTGNVVSAQEAKALGLVSQVVPPDDLLRQTRGLARTIAAKSLVAVRTALQAIREGNDLSLRQGLALEARLFGVLCETEDRQEGLTAFLEKRQPRFKDR</sequence>
<dbReference type="Pfam" id="PF00378">
    <property type="entry name" value="ECH_1"/>
    <property type="match status" value="1"/>
</dbReference>
<dbReference type="SUPFAM" id="SSF52096">
    <property type="entry name" value="ClpP/crotonase"/>
    <property type="match status" value="1"/>
</dbReference>
<organism evidence="4 5">
    <name type="scientific">Nitrospira tepida</name>
    <dbReference type="NCBI Taxonomy" id="2973512"/>
    <lineage>
        <taxon>Bacteria</taxon>
        <taxon>Pseudomonadati</taxon>
        <taxon>Nitrospirota</taxon>
        <taxon>Nitrospiria</taxon>
        <taxon>Nitrospirales</taxon>
        <taxon>Nitrospiraceae</taxon>
        <taxon>Nitrospira</taxon>
    </lineage>
</organism>
<evidence type="ECO:0000256" key="2">
    <source>
        <dbReference type="ARBA" id="ARBA00023239"/>
    </source>
</evidence>
<dbReference type="Gene3D" id="3.90.226.10">
    <property type="entry name" value="2-enoyl-CoA Hydratase, Chain A, domain 1"/>
    <property type="match status" value="1"/>
</dbReference>
<dbReference type="NCBIfam" id="NF005803">
    <property type="entry name" value="PRK07658.1"/>
    <property type="match status" value="1"/>
</dbReference>
<dbReference type="Gene3D" id="1.10.12.10">
    <property type="entry name" value="Lyase 2-enoyl-coa Hydratase, Chain A, domain 2"/>
    <property type="match status" value="1"/>
</dbReference>
<protein>
    <submittedName>
        <fullName evidence="4">2,3-dehydroadipyl-CoA hydratase</fullName>
    </submittedName>
</protein>
<keyword evidence="5" id="KW-1185">Reference proteome</keyword>
<evidence type="ECO:0000256" key="1">
    <source>
        <dbReference type="ARBA" id="ARBA00005254"/>
    </source>
</evidence>
<dbReference type="InterPro" id="IPR001753">
    <property type="entry name" value="Enoyl-CoA_hydra/iso"/>
</dbReference>
<dbReference type="Proteomes" id="UP001179121">
    <property type="component" value="Chromosome"/>
</dbReference>
<gene>
    <name evidence="4" type="ORF">DNFV4_00356</name>
</gene>
<dbReference type="InterPro" id="IPR014748">
    <property type="entry name" value="Enoyl-CoA_hydra_C"/>
</dbReference>
<evidence type="ECO:0000313" key="5">
    <source>
        <dbReference type="Proteomes" id="UP001179121"/>
    </source>
</evidence>
<keyword evidence="2" id="KW-0456">Lyase</keyword>
<dbReference type="KEGG" id="nti:DNFV4_00356"/>
<dbReference type="CDD" id="cd06558">
    <property type="entry name" value="crotonase-like"/>
    <property type="match status" value="1"/>
</dbReference>
<accession>A0AA86MVT6</accession>
<dbReference type="InterPro" id="IPR018376">
    <property type="entry name" value="Enoyl-CoA_hyd/isom_CS"/>
</dbReference>
<proteinExistence type="inferred from homology"/>
<dbReference type="GO" id="GO:0006635">
    <property type="term" value="P:fatty acid beta-oxidation"/>
    <property type="evidence" value="ECO:0007669"/>
    <property type="project" value="TreeGrafter"/>
</dbReference>
<dbReference type="PANTHER" id="PTHR11941">
    <property type="entry name" value="ENOYL-COA HYDRATASE-RELATED"/>
    <property type="match status" value="1"/>
</dbReference>
<comment type="similarity">
    <text evidence="1 3">Belongs to the enoyl-CoA hydratase/isomerase family.</text>
</comment>